<dbReference type="EMBL" id="QMWO01000006">
    <property type="protein sequence ID" value="RLG70380.1"/>
    <property type="molecule type" value="Genomic_DNA"/>
</dbReference>
<sequence>MKLNSKGVSPLIATVLLLLVAVGVGAVIWTWTTGFVGKTTSEAGQVTENMATKGSFEITSCTYSGGTLTVKLENTGQIDLNQFRFFAINSDGTTAKTQDETDLDMPAGATAKVTISGLSAKPAKVKAMSLDYTNLTVTADCS</sequence>
<dbReference type="AlphaFoldDB" id="A0A497JH99"/>
<proteinExistence type="predicted"/>
<reference evidence="1 2" key="1">
    <citation type="submission" date="2018-06" db="EMBL/GenBank/DDBJ databases">
        <title>Extensive metabolic versatility and redundancy in microbially diverse, dynamic hydrothermal sediments.</title>
        <authorList>
            <person name="Dombrowski N."/>
            <person name="Teske A."/>
            <person name="Baker B.J."/>
        </authorList>
    </citation>
    <scope>NUCLEOTIDE SEQUENCE [LARGE SCALE GENOMIC DNA]</scope>
    <source>
        <strain evidence="1">B9_G13</strain>
    </source>
</reference>
<accession>A0A497JH99</accession>
<gene>
    <name evidence="1" type="ORF">DRO07_00290</name>
</gene>
<protein>
    <recommendedName>
        <fullName evidence="3">Archaeal Type IV pilin N-terminal domain-containing protein</fullName>
    </recommendedName>
</protein>
<dbReference type="Proteomes" id="UP000277633">
    <property type="component" value="Unassembled WGS sequence"/>
</dbReference>
<dbReference type="InterPro" id="IPR013373">
    <property type="entry name" value="Flagellin/pilin_N_arc"/>
</dbReference>
<organism evidence="1 2">
    <name type="scientific">Candidatus Iainarchaeum sp</name>
    <dbReference type="NCBI Taxonomy" id="3101447"/>
    <lineage>
        <taxon>Archaea</taxon>
        <taxon>Candidatus Iainarchaeota</taxon>
        <taxon>Candidatus Iainarchaeia</taxon>
        <taxon>Candidatus Iainarchaeales</taxon>
        <taxon>Candidatus Iainarchaeaceae</taxon>
        <taxon>Candidatus Iainarchaeum</taxon>
    </lineage>
</organism>
<evidence type="ECO:0000313" key="2">
    <source>
        <dbReference type="Proteomes" id="UP000277633"/>
    </source>
</evidence>
<name>A0A497JH99_9ARCH</name>
<evidence type="ECO:0000313" key="1">
    <source>
        <dbReference type="EMBL" id="RLG70380.1"/>
    </source>
</evidence>
<dbReference type="NCBIfam" id="TIGR02537">
    <property type="entry name" value="arch_flag_Nterm"/>
    <property type="match status" value="1"/>
</dbReference>
<comment type="caution">
    <text evidence="1">The sequence shown here is derived from an EMBL/GenBank/DDBJ whole genome shotgun (WGS) entry which is preliminary data.</text>
</comment>
<evidence type="ECO:0008006" key="3">
    <source>
        <dbReference type="Google" id="ProtNLM"/>
    </source>
</evidence>